<dbReference type="InterPro" id="IPR058594">
    <property type="entry name" value="PB1-like_dom_pln"/>
</dbReference>
<feature type="compositionally biased region" description="Pro residues" evidence="1">
    <location>
        <begin position="475"/>
        <end position="520"/>
    </location>
</feature>
<feature type="compositionally biased region" description="Low complexity" evidence="1">
    <location>
        <begin position="444"/>
        <end position="474"/>
    </location>
</feature>
<feature type="region of interest" description="Disordered" evidence="1">
    <location>
        <begin position="109"/>
        <end position="134"/>
    </location>
</feature>
<feature type="compositionally biased region" description="Acidic residues" evidence="1">
    <location>
        <begin position="197"/>
        <end position="207"/>
    </location>
</feature>
<evidence type="ECO:0000313" key="5">
    <source>
        <dbReference type="Proteomes" id="UP000289738"/>
    </source>
</evidence>
<comment type="caution">
    <text evidence="4">The sequence shown here is derived from an EMBL/GenBank/DDBJ whole genome shotgun (WGS) entry which is preliminary data.</text>
</comment>
<dbReference type="AlphaFoldDB" id="A0A444ZQP3"/>
<evidence type="ECO:0000259" key="2">
    <source>
        <dbReference type="Pfam" id="PF03108"/>
    </source>
</evidence>
<dbReference type="InterPro" id="IPR004332">
    <property type="entry name" value="Transposase_MuDR"/>
</dbReference>
<feature type="compositionally biased region" description="Low complexity" evidence="1">
    <location>
        <begin position="408"/>
        <end position="428"/>
    </location>
</feature>
<dbReference type="EMBL" id="SDMP01000014">
    <property type="protein sequence ID" value="RYR16520.1"/>
    <property type="molecule type" value="Genomic_DNA"/>
</dbReference>
<keyword evidence="5" id="KW-1185">Reference proteome</keyword>
<gene>
    <name evidence="4" type="ORF">Ahy_B04g073552</name>
</gene>
<dbReference type="PANTHER" id="PTHR31973:SF187">
    <property type="entry name" value="MUTATOR TRANSPOSASE MUDRA PROTEIN"/>
    <property type="match status" value="1"/>
</dbReference>
<dbReference type="STRING" id="3818.A0A444ZQP3"/>
<evidence type="ECO:0000259" key="3">
    <source>
        <dbReference type="Pfam" id="PF26130"/>
    </source>
</evidence>
<organism evidence="4 5">
    <name type="scientific">Arachis hypogaea</name>
    <name type="common">Peanut</name>
    <dbReference type="NCBI Taxonomy" id="3818"/>
    <lineage>
        <taxon>Eukaryota</taxon>
        <taxon>Viridiplantae</taxon>
        <taxon>Streptophyta</taxon>
        <taxon>Embryophyta</taxon>
        <taxon>Tracheophyta</taxon>
        <taxon>Spermatophyta</taxon>
        <taxon>Magnoliopsida</taxon>
        <taxon>eudicotyledons</taxon>
        <taxon>Gunneridae</taxon>
        <taxon>Pentapetalae</taxon>
        <taxon>rosids</taxon>
        <taxon>fabids</taxon>
        <taxon>Fabales</taxon>
        <taxon>Fabaceae</taxon>
        <taxon>Papilionoideae</taxon>
        <taxon>50 kb inversion clade</taxon>
        <taxon>dalbergioids sensu lato</taxon>
        <taxon>Dalbergieae</taxon>
        <taxon>Pterocarpus clade</taxon>
        <taxon>Arachis</taxon>
    </lineage>
</organism>
<proteinExistence type="predicted"/>
<feature type="region of interest" description="Disordered" evidence="1">
    <location>
        <begin position="390"/>
        <end position="535"/>
    </location>
</feature>
<feature type="domain" description="PB1-like" evidence="3">
    <location>
        <begin position="5"/>
        <end position="81"/>
    </location>
</feature>
<dbReference type="Pfam" id="PF03108">
    <property type="entry name" value="DBD_Tnp_Mut"/>
    <property type="match status" value="1"/>
</dbReference>
<protein>
    <recommendedName>
        <fullName evidence="6">Transposase MuDR plant domain-containing protein</fullName>
    </recommendedName>
</protein>
<feature type="region of interest" description="Disordered" evidence="1">
    <location>
        <begin position="174"/>
        <end position="211"/>
    </location>
</feature>
<dbReference type="Pfam" id="PF26130">
    <property type="entry name" value="PB1-like"/>
    <property type="match status" value="1"/>
</dbReference>
<sequence>MGDSVFTLDLYHDGQMVSRKGGKEYLGEMVVEGLQFELDEWSLQEIVAALKEVGYTGNAKIWELKSDGDAMRMGKYVVEQEIKHCHVYADYIPSDGEYSANDLVEVKVVSQSESSSEDNRFDDSADDGDHEDHFGFNVEEENQQGQHPNAFGGNSGSLGTDDNNVDVEVGVENNRGGVTEDGAEIDVGDISSGYDTESLDSYDGDSDEPVRRKKYPRYNEAGMSVGYEFRLGTEFKSIAEFKEAIKEHALLNGRDIRYVKNDQVRCRVKCNGLGGECPWMTFASKVGKSGCVRLKTLKSKHTCGRNYSGRLASSNWIAKKITNNISRGEDMKLGTVIQTIQEKYMVNISVWKAYWVRRKAREVVHGKAVQQYGRIRDYCLWNGNLENNPRSETVAPQGSAPALAPHGSAPAPTTAETSTTRSATVSQRGRGRGCGRGGSRPGKSRSATPAAAVSQPAPAPPTSATTAPLVTALDPPLPPPVTAPTPPMTAPAPPLPPPDPRNSTAPPVPLPADPLQPAPAPTRSTAPPLPKTKKFCVRRSGRLKIGVRKAKSGPTETVDLTAD</sequence>
<evidence type="ECO:0008006" key="6">
    <source>
        <dbReference type="Google" id="ProtNLM"/>
    </source>
</evidence>
<accession>A0A444ZQP3</accession>
<dbReference type="Proteomes" id="UP000289738">
    <property type="component" value="Chromosome B04"/>
</dbReference>
<evidence type="ECO:0000313" key="4">
    <source>
        <dbReference type="EMBL" id="RYR16520.1"/>
    </source>
</evidence>
<dbReference type="PRINTS" id="PR01217">
    <property type="entry name" value="PRICHEXTENSN"/>
</dbReference>
<dbReference type="PANTHER" id="PTHR31973">
    <property type="entry name" value="POLYPROTEIN, PUTATIVE-RELATED"/>
    <property type="match status" value="1"/>
</dbReference>
<name>A0A444ZQP3_ARAHY</name>
<reference evidence="4 5" key="1">
    <citation type="submission" date="2019-01" db="EMBL/GenBank/DDBJ databases">
        <title>Sequencing of cultivated peanut Arachis hypogaea provides insights into genome evolution and oil improvement.</title>
        <authorList>
            <person name="Chen X."/>
        </authorList>
    </citation>
    <scope>NUCLEOTIDE SEQUENCE [LARGE SCALE GENOMIC DNA]</scope>
    <source>
        <strain evidence="5">cv. Fuhuasheng</strain>
        <tissue evidence="4">Leaves</tissue>
    </source>
</reference>
<feature type="domain" description="Transposase MuDR plant" evidence="2">
    <location>
        <begin position="228"/>
        <end position="286"/>
    </location>
</feature>
<evidence type="ECO:0000256" key="1">
    <source>
        <dbReference type="SAM" id="MobiDB-lite"/>
    </source>
</evidence>